<protein>
    <submittedName>
        <fullName evidence="1">Uncharacterized protein</fullName>
    </submittedName>
</protein>
<dbReference type="EMBL" id="MVHV01000007">
    <property type="protein sequence ID" value="ORA83653.1"/>
    <property type="molecule type" value="Genomic_DNA"/>
</dbReference>
<evidence type="ECO:0000313" key="1">
    <source>
        <dbReference type="EMBL" id="ORA83653.1"/>
    </source>
</evidence>
<evidence type="ECO:0000313" key="2">
    <source>
        <dbReference type="Proteomes" id="UP000243140"/>
    </source>
</evidence>
<reference evidence="1 2" key="1">
    <citation type="submission" date="2017-02" db="EMBL/GenBank/DDBJ databases">
        <title>The new phylogeny of genus Mycobacterium.</title>
        <authorList>
            <person name="Tortoli E."/>
            <person name="Trovato A."/>
            <person name="Cirillo D.M."/>
        </authorList>
    </citation>
    <scope>NUCLEOTIDE SEQUENCE [LARGE SCALE GENOMIC DNA]</scope>
    <source>
        <strain evidence="1 2">IP1130001</strain>
    </source>
</reference>
<accession>A0ABX3STI4</accession>
<proteinExistence type="predicted"/>
<comment type="caution">
    <text evidence="1">The sequence shown here is derived from an EMBL/GenBank/DDBJ whole genome shotgun (WGS) entry which is preliminary data.</text>
</comment>
<name>A0ABX3STI4_MYCMA</name>
<gene>
    <name evidence="1" type="ORF">BST29_08925</name>
</gene>
<dbReference type="RefSeq" id="WP_071512489.1">
    <property type="nucleotide sequence ID" value="NZ_CP060015.1"/>
</dbReference>
<sequence>MGHEQLIADLRAAGCDPTVMNANGVEFVVFGYVVPVGAHAGEEVQVGLQAPDWPINPPSGPHITPRIHHPGDNAHHASPLGDNSIYWSRPHPRWAEGSRTLEEYLAHLRGLFAQFVDAAA</sequence>
<keyword evidence="2" id="KW-1185">Reference proteome</keyword>
<organism evidence="1 2">
    <name type="scientific">Mycobacterium malmoense</name>
    <dbReference type="NCBI Taxonomy" id="1780"/>
    <lineage>
        <taxon>Bacteria</taxon>
        <taxon>Bacillati</taxon>
        <taxon>Actinomycetota</taxon>
        <taxon>Actinomycetes</taxon>
        <taxon>Mycobacteriales</taxon>
        <taxon>Mycobacteriaceae</taxon>
        <taxon>Mycobacterium</taxon>
    </lineage>
</organism>
<dbReference type="Proteomes" id="UP000243140">
    <property type="component" value="Unassembled WGS sequence"/>
</dbReference>